<proteinExistence type="predicted"/>
<evidence type="ECO:0000313" key="12">
    <source>
        <dbReference type="EMBL" id="JAG09281.1"/>
    </source>
</evidence>
<dbReference type="GO" id="GO:0030670">
    <property type="term" value="C:phagocytic vesicle membrane"/>
    <property type="evidence" value="ECO:0007669"/>
    <property type="project" value="TreeGrafter"/>
</dbReference>
<dbReference type="GO" id="GO:0031902">
    <property type="term" value="C:late endosome membrane"/>
    <property type="evidence" value="ECO:0007669"/>
    <property type="project" value="UniProtKB-SubCell"/>
</dbReference>
<keyword evidence="9 11" id="KW-0472">Membrane</keyword>
<comment type="subcellular location">
    <subcellularLocation>
        <location evidence="2 11">Late endosome membrane</location>
        <topology evidence="2 11">Multi-pass membrane protein</topology>
    </subcellularLocation>
    <subcellularLocation>
        <location evidence="3 11">Lysosome membrane</location>
        <topology evidence="3 11">Multi-pass membrane protein</topology>
    </subcellularLocation>
</comment>
<dbReference type="AlphaFoldDB" id="A0A0A9WPB4"/>
<dbReference type="GO" id="GO:0005765">
    <property type="term" value="C:lysosomal membrane"/>
    <property type="evidence" value="ECO:0007669"/>
    <property type="project" value="UniProtKB-SubCell"/>
</dbReference>
<dbReference type="GO" id="GO:0034597">
    <property type="term" value="F:phosphatidylinositol-4,5-bisphosphate 4-phosphatase activity"/>
    <property type="evidence" value="ECO:0007669"/>
    <property type="project" value="UniProtKB-EC"/>
</dbReference>
<keyword evidence="5 11" id="KW-0812">Transmembrane</keyword>
<evidence type="ECO:0000256" key="5">
    <source>
        <dbReference type="ARBA" id="ARBA00022692"/>
    </source>
</evidence>
<dbReference type="Pfam" id="PF09788">
    <property type="entry name" value="Tmemb_55A"/>
    <property type="match status" value="1"/>
</dbReference>
<keyword evidence="6 11" id="KW-0967">Endosome</keyword>
<evidence type="ECO:0000256" key="7">
    <source>
        <dbReference type="ARBA" id="ARBA00022801"/>
    </source>
</evidence>
<evidence type="ECO:0000256" key="8">
    <source>
        <dbReference type="ARBA" id="ARBA00022989"/>
    </source>
</evidence>
<evidence type="ECO:0000256" key="1">
    <source>
        <dbReference type="ARBA" id="ARBA00001261"/>
    </source>
</evidence>
<dbReference type="InterPro" id="IPR019178">
    <property type="entry name" value="PtdIns-P2-Ptase"/>
</dbReference>
<protein>
    <recommendedName>
        <fullName evidence="4 11">Phosphatidylinositol-4,5-bisphosphate 4-phosphatase</fullName>
        <ecNumber evidence="4 11">3.1.3.78</ecNumber>
    </recommendedName>
</protein>
<keyword evidence="8 11" id="KW-1133">Transmembrane helix</keyword>
<feature type="non-terminal residue" evidence="12">
    <location>
        <position position="1"/>
    </location>
</feature>
<dbReference type="GO" id="GO:0005886">
    <property type="term" value="C:plasma membrane"/>
    <property type="evidence" value="ECO:0007669"/>
    <property type="project" value="TreeGrafter"/>
</dbReference>
<dbReference type="PANTHER" id="PTHR21014">
    <property type="entry name" value="PHOSPHATIDYLINOSITOL-4,5-BISPHOSPHATE 4-PHOSPHATASE"/>
    <property type="match status" value="1"/>
</dbReference>
<accession>A0A0A9WPB4</accession>
<dbReference type="EMBL" id="GBHO01034323">
    <property type="protein sequence ID" value="JAG09281.1"/>
    <property type="molecule type" value="Transcribed_RNA"/>
</dbReference>
<evidence type="ECO:0000256" key="3">
    <source>
        <dbReference type="ARBA" id="ARBA00004155"/>
    </source>
</evidence>
<sequence>GIWFEVVRNPAGNTGSLVRSSITQFIRWKLPEIMGDVENEEKKPLLQNDHSKSGGNRLAAGIPANTTISAGVIGPEDLPPPYQQALQGNAATVTCRVCQSPIDVSGKRDQHVVKCNQCNEATPIRNPPAGKKYVRCPCNCLLICKSSSQRIACPRPNCKRIINLSPSPVTPPLPPVPGMCKVTCVHCRDTFLFNTLKNALARCPHCRKVSSVGPQFAKSRGKIFLILAIILLAIGIGVTVGTYQYAASHGGTYFIYAGAFIAGLILLSRSIYYYSMKVSIIEGPV</sequence>
<evidence type="ECO:0000256" key="10">
    <source>
        <dbReference type="ARBA" id="ARBA00023228"/>
    </source>
</evidence>
<evidence type="ECO:0000313" key="13">
    <source>
        <dbReference type="EMBL" id="JAG34801.1"/>
    </source>
</evidence>
<dbReference type="GO" id="GO:0046856">
    <property type="term" value="P:phosphatidylinositol dephosphorylation"/>
    <property type="evidence" value="ECO:0007669"/>
    <property type="project" value="InterPro"/>
</dbReference>
<name>A0A0A9WPB4_LYGHE</name>
<gene>
    <name evidence="12" type="primary">TMEM55A_0</name>
    <name evidence="13" type="synonym">TMEM55A_1</name>
    <name evidence="13" type="ORF">CM83_75917</name>
    <name evidence="12" type="ORF">CM83_75919</name>
</gene>
<evidence type="ECO:0000256" key="11">
    <source>
        <dbReference type="RuleBase" id="RU365008"/>
    </source>
</evidence>
<dbReference type="PANTHER" id="PTHR21014:SF6">
    <property type="entry name" value="PHOSPHATIDYLINOSITOL-4,5-BISPHOSPHATE 4-PHOSPHATASE"/>
    <property type="match status" value="1"/>
</dbReference>
<reference evidence="12" key="1">
    <citation type="journal article" date="2014" name="PLoS ONE">
        <title>Transcriptome-Based Identification of ABC Transporters in the Western Tarnished Plant Bug Lygus hesperus.</title>
        <authorList>
            <person name="Hull J.J."/>
            <person name="Chaney K."/>
            <person name="Geib S.M."/>
            <person name="Fabrick J.A."/>
            <person name="Brent C.S."/>
            <person name="Walsh D."/>
            <person name="Lavine L.C."/>
        </authorList>
    </citation>
    <scope>NUCLEOTIDE SEQUENCE</scope>
</reference>
<feature type="transmembrane region" description="Helical" evidence="11">
    <location>
        <begin position="253"/>
        <end position="272"/>
    </location>
</feature>
<feature type="transmembrane region" description="Helical" evidence="11">
    <location>
        <begin position="223"/>
        <end position="247"/>
    </location>
</feature>
<dbReference type="EC" id="3.1.3.78" evidence="4 11"/>
<comment type="function">
    <text evidence="11">Catalyzes the hydrolysis of phosphatidylinositol-4,5-bisphosphate (PtdIns-4,5-P2) to phosphatidylinositol-4-phosphate (PtdIns-4-P).</text>
</comment>
<evidence type="ECO:0000256" key="6">
    <source>
        <dbReference type="ARBA" id="ARBA00022753"/>
    </source>
</evidence>
<reference evidence="12" key="2">
    <citation type="submission" date="2014-07" db="EMBL/GenBank/DDBJ databases">
        <authorList>
            <person name="Hull J."/>
        </authorList>
    </citation>
    <scope>NUCLEOTIDE SEQUENCE</scope>
</reference>
<evidence type="ECO:0000256" key="2">
    <source>
        <dbReference type="ARBA" id="ARBA00004107"/>
    </source>
</evidence>
<keyword evidence="7 11" id="KW-0378">Hydrolase</keyword>
<dbReference type="EMBL" id="GBHO01008803">
    <property type="protein sequence ID" value="JAG34801.1"/>
    <property type="molecule type" value="Transcribed_RNA"/>
</dbReference>
<comment type="catalytic activity">
    <reaction evidence="1 11">
        <text>a 1,2-diacyl-sn-glycero-3-phospho-(1D-myo-inositol-4,5-bisphosphate) + H2O = a 1,2-diacyl-sn-glycero-3-phospho-(1D-myo-inositol-5-phosphate) + phosphate</text>
        <dbReference type="Rhea" id="RHEA:25674"/>
        <dbReference type="ChEBI" id="CHEBI:15377"/>
        <dbReference type="ChEBI" id="CHEBI:43474"/>
        <dbReference type="ChEBI" id="CHEBI:57795"/>
        <dbReference type="ChEBI" id="CHEBI:58456"/>
        <dbReference type="EC" id="3.1.3.78"/>
    </reaction>
</comment>
<organism evidence="12">
    <name type="scientific">Lygus hesperus</name>
    <name type="common">Western plant bug</name>
    <dbReference type="NCBI Taxonomy" id="30085"/>
    <lineage>
        <taxon>Eukaryota</taxon>
        <taxon>Metazoa</taxon>
        <taxon>Ecdysozoa</taxon>
        <taxon>Arthropoda</taxon>
        <taxon>Hexapoda</taxon>
        <taxon>Insecta</taxon>
        <taxon>Pterygota</taxon>
        <taxon>Neoptera</taxon>
        <taxon>Paraneoptera</taxon>
        <taxon>Hemiptera</taxon>
        <taxon>Heteroptera</taxon>
        <taxon>Panheteroptera</taxon>
        <taxon>Cimicomorpha</taxon>
        <taxon>Miridae</taxon>
        <taxon>Mirini</taxon>
        <taxon>Lygus</taxon>
    </lineage>
</organism>
<evidence type="ECO:0000256" key="9">
    <source>
        <dbReference type="ARBA" id="ARBA00023136"/>
    </source>
</evidence>
<evidence type="ECO:0000256" key="4">
    <source>
        <dbReference type="ARBA" id="ARBA00012936"/>
    </source>
</evidence>
<keyword evidence="10 11" id="KW-0458">Lysosome</keyword>